<organism evidence="3 4">
    <name type="scientific">Sinanodonta woodiana</name>
    <name type="common">Chinese pond mussel</name>
    <name type="synonym">Anodonta woodiana</name>
    <dbReference type="NCBI Taxonomy" id="1069815"/>
    <lineage>
        <taxon>Eukaryota</taxon>
        <taxon>Metazoa</taxon>
        <taxon>Spiralia</taxon>
        <taxon>Lophotrochozoa</taxon>
        <taxon>Mollusca</taxon>
        <taxon>Bivalvia</taxon>
        <taxon>Autobranchia</taxon>
        <taxon>Heteroconchia</taxon>
        <taxon>Palaeoheterodonta</taxon>
        <taxon>Unionida</taxon>
        <taxon>Unionoidea</taxon>
        <taxon>Unionidae</taxon>
        <taxon>Unioninae</taxon>
        <taxon>Sinanodonta</taxon>
    </lineage>
</organism>
<reference evidence="3 4" key="1">
    <citation type="submission" date="2024-11" db="EMBL/GenBank/DDBJ databases">
        <title>Chromosome-level genome assembly of the freshwater bivalve Anodonta woodiana.</title>
        <authorList>
            <person name="Chen X."/>
        </authorList>
    </citation>
    <scope>NUCLEOTIDE SEQUENCE [LARGE SCALE GENOMIC DNA]</scope>
    <source>
        <strain evidence="3">MN2024</strain>
        <tissue evidence="3">Gills</tissue>
    </source>
</reference>
<proteinExistence type="predicted"/>
<keyword evidence="4" id="KW-1185">Reference proteome</keyword>
<name>A0ABD3XH91_SINWO</name>
<evidence type="ECO:0000256" key="1">
    <source>
        <dbReference type="SAM" id="MobiDB-lite"/>
    </source>
</evidence>
<comment type="caution">
    <text evidence="3">The sequence shown here is derived from an EMBL/GenBank/DDBJ whole genome shotgun (WGS) entry which is preliminary data.</text>
</comment>
<feature type="chain" id="PRO_5044835135" description="Ig-like domain-containing protein" evidence="2">
    <location>
        <begin position="23"/>
        <end position="292"/>
    </location>
</feature>
<dbReference type="InterPro" id="IPR013783">
    <property type="entry name" value="Ig-like_fold"/>
</dbReference>
<dbReference type="AlphaFoldDB" id="A0ABD3XH91"/>
<feature type="region of interest" description="Disordered" evidence="1">
    <location>
        <begin position="228"/>
        <end position="249"/>
    </location>
</feature>
<evidence type="ECO:0000256" key="2">
    <source>
        <dbReference type="SAM" id="SignalP"/>
    </source>
</evidence>
<sequence>MSNSRHCCILLLVLGGLHLVTGYVSISECNGESATLFRDISFKSDMTMFTLYKNGDNNIVLAVFSKQNSDLVNETYQNGYGKKLSLENGTIRIHNLSKSDEGKYILQPALGSLSMKIEVDLVVLVEPPTQCKPKIERVKNTLVASLDIEDCDNSPARVSWYKFGASNISRPEHKLNDTWDHKLKDKSMIVIGEEAYTYCACAENLSMYCVRKLDRFDFCSCLITEKGASTSRNPELPKDKEPVIDQTKRSEDAVYTESNTNGLRAPQSHRWYSLLNTRPRSSNLLQDSFASF</sequence>
<keyword evidence="2" id="KW-0732">Signal</keyword>
<dbReference type="InterPro" id="IPR036179">
    <property type="entry name" value="Ig-like_dom_sf"/>
</dbReference>
<dbReference type="Proteomes" id="UP001634394">
    <property type="component" value="Unassembled WGS sequence"/>
</dbReference>
<protein>
    <recommendedName>
        <fullName evidence="5">Ig-like domain-containing protein</fullName>
    </recommendedName>
</protein>
<accession>A0ABD3XH91</accession>
<gene>
    <name evidence="3" type="ORF">ACJMK2_025669</name>
</gene>
<feature type="signal peptide" evidence="2">
    <location>
        <begin position="1"/>
        <end position="22"/>
    </location>
</feature>
<dbReference type="EMBL" id="JBJQND010000002">
    <property type="protein sequence ID" value="KAL3885619.1"/>
    <property type="molecule type" value="Genomic_DNA"/>
</dbReference>
<evidence type="ECO:0008006" key="5">
    <source>
        <dbReference type="Google" id="ProtNLM"/>
    </source>
</evidence>
<dbReference type="Gene3D" id="2.60.40.10">
    <property type="entry name" value="Immunoglobulins"/>
    <property type="match status" value="1"/>
</dbReference>
<dbReference type="SUPFAM" id="SSF48726">
    <property type="entry name" value="Immunoglobulin"/>
    <property type="match status" value="1"/>
</dbReference>
<evidence type="ECO:0000313" key="3">
    <source>
        <dbReference type="EMBL" id="KAL3885619.1"/>
    </source>
</evidence>
<evidence type="ECO:0000313" key="4">
    <source>
        <dbReference type="Proteomes" id="UP001634394"/>
    </source>
</evidence>
<feature type="compositionally biased region" description="Basic and acidic residues" evidence="1">
    <location>
        <begin position="235"/>
        <end position="249"/>
    </location>
</feature>